<gene>
    <name evidence="2" type="ORF">SAMN05661012_02079</name>
</gene>
<dbReference type="Pfam" id="PF04773">
    <property type="entry name" value="FecR"/>
    <property type="match status" value="1"/>
</dbReference>
<evidence type="ECO:0000313" key="3">
    <source>
        <dbReference type="Proteomes" id="UP000183788"/>
    </source>
</evidence>
<organism evidence="2 3">
    <name type="scientific">Chitinophaga sancti</name>
    <dbReference type="NCBI Taxonomy" id="1004"/>
    <lineage>
        <taxon>Bacteria</taxon>
        <taxon>Pseudomonadati</taxon>
        <taxon>Bacteroidota</taxon>
        <taxon>Chitinophagia</taxon>
        <taxon>Chitinophagales</taxon>
        <taxon>Chitinophagaceae</taxon>
        <taxon>Chitinophaga</taxon>
    </lineage>
</organism>
<protein>
    <submittedName>
        <fullName evidence="2">FecR family protein</fullName>
    </submittedName>
</protein>
<evidence type="ECO:0000259" key="1">
    <source>
        <dbReference type="Pfam" id="PF04773"/>
    </source>
</evidence>
<evidence type="ECO:0000313" key="2">
    <source>
        <dbReference type="EMBL" id="SFW48346.1"/>
    </source>
</evidence>
<feature type="domain" description="FecR protein" evidence="1">
    <location>
        <begin position="106"/>
        <end position="193"/>
    </location>
</feature>
<dbReference type="PIRSF" id="PIRSF018266">
    <property type="entry name" value="FecR"/>
    <property type="match status" value="1"/>
</dbReference>
<dbReference type="Gene3D" id="2.60.120.1440">
    <property type="match status" value="1"/>
</dbReference>
<dbReference type="STRING" id="1004.SAMN05661012_02079"/>
<accession>A0A1K1PKP4</accession>
<dbReference type="PANTHER" id="PTHR30273:SF2">
    <property type="entry name" value="PROTEIN FECR"/>
    <property type="match status" value="1"/>
</dbReference>
<dbReference type="Proteomes" id="UP000183788">
    <property type="component" value="Unassembled WGS sequence"/>
</dbReference>
<name>A0A1K1PKP4_9BACT</name>
<proteinExistence type="predicted"/>
<dbReference type="GO" id="GO:0016989">
    <property type="term" value="F:sigma factor antagonist activity"/>
    <property type="evidence" value="ECO:0007669"/>
    <property type="project" value="TreeGrafter"/>
</dbReference>
<dbReference type="InterPro" id="IPR012373">
    <property type="entry name" value="Ferrdict_sens_TM"/>
</dbReference>
<dbReference type="PANTHER" id="PTHR30273">
    <property type="entry name" value="PERIPLASMIC SIGNAL SENSOR AND SIGMA FACTOR ACTIVATOR FECR-RELATED"/>
    <property type="match status" value="1"/>
</dbReference>
<reference evidence="2 3" key="1">
    <citation type="submission" date="2016-11" db="EMBL/GenBank/DDBJ databases">
        <authorList>
            <person name="Jaros S."/>
            <person name="Januszkiewicz K."/>
            <person name="Wedrychowicz H."/>
        </authorList>
    </citation>
    <scope>NUCLEOTIDE SEQUENCE [LARGE SCALE GENOMIC DNA]</scope>
    <source>
        <strain evidence="2 3">DSM 784</strain>
    </source>
</reference>
<dbReference type="InterPro" id="IPR006860">
    <property type="entry name" value="FecR"/>
</dbReference>
<dbReference type="EMBL" id="FPIZ01000005">
    <property type="protein sequence ID" value="SFW48346.1"/>
    <property type="molecule type" value="Genomic_DNA"/>
</dbReference>
<dbReference type="AlphaFoldDB" id="A0A1K1PKP4"/>
<sequence>MDKKDLSSLLKKYQQGNCTKEEEALLFGWLDALEAEASAEVAPLKSTDMDAIKAAMMEEMPILSTQKRRYTWLKAAAVLLPLIAGTYFLWPRQQKLQLTADWHTISNSSHHIQKCYLPDSSVVYLGAYSTLQYNSSRKVILKEGKAFFDVRTNPAQAFIVTDASGVRTTVLGTSFIAEYNNKVSRIAVATGKVSVQSGTRKTVLTPDQRITCSKGNVIRDVISSADLLAWAKGEIILRNASIYDLVLAIREHYGITATTKLDTKKGSYNLRISDKMPLPALLEVVEKISYKPKIHFKLQQDQLSIE</sequence>